<reference evidence="2 3" key="1">
    <citation type="journal article" date="2020" name="Nature">
        <title>Six reference-quality genomes reveal evolution of bat adaptations.</title>
        <authorList>
            <person name="Jebb D."/>
            <person name="Huang Z."/>
            <person name="Pippel M."/>
            <person name="Hughes G.M."/>
            <person name="Lavrichenko K."/>
            <person name="Devanna P."/>
            <person name="Winkler S."/>
            <person name="Jermiin L.S."/>
            <person name="Skirmuntt E.C."/>
            <person name="Katzourakis A."/>
            <person name="Burkitt-Gray L."/>
            <person name="Ray D.A."/>
            <person name="Sullivan K.A.M."/>
            <person name="Roscito J.G."/>
            <person name="Kirilenko B.M."/>
            <person name="Davalos L.M."/>
            <person name="Corthals A.P."/>
            <person name="Power M.L."/>
            <person name="Jones G."/>
            <person name="Ransome R.D."/>
            <person name="Dechmann D.K.N."/>
            <person name="Locatelli A.G."/>
            <person name="Puechmaille S.J."/>
            <person name="Fedrigo O."/>
            <person name="Jarvis E.D."/>
            <person name="Hiller M."/>
            <person name="Vernes S.C."/>
            <person name="Myers E.W."/>
            <person name="Teeling E.C."/>
        </authorList>
    </citation>
    <scope>NUCLEOTIDE SEQUENCE [LARGE SCALE GENOMIC DNA]</scope>
    <source>
        <strain evidence="2">MRouAeg1</strain>
        <tissue evidence="2">Muscle</tissue>
    </source>
</reference>
<name>A0A7J8JG42_ROUAE</name>
<sequence length="141" mass="16301">MTIRVLRSTNKIFYIMSLCQDHFVREGEQKATEGAIIMTLYQGYILLHDSLLLMLTLITWLRGYLSVFSSVSLLSYCIFLKKVTMCSPCSNSEELCSTTSGAKRVHKPFRILYERFPSFPSFIYLFDGFTISLDLEIYSVF</sequence>
<comment type="caution">
    <text evidence="2">The sequence shown here is derived from an EMBL/GenBank/DDBJ whole genome shotgun (WGS) entry which is preliminary data.</text>
</comment>
<keyword evidence="3" id="KW-1185">Reference proteome</keyword>
<dbReference type="EMBL" id="JACASE010000002">
    <property type="protein sequence ID" value="KAF6495866.1"/>
    <property type="molecule type" value="Genomic_DNA"/>
</dbReference>
<keyword evidence="1" id="KW-0812">Transmembrane</keyword>
<dbReference type="Proteomes" id="UP000593571">
    <property type="component" value="Unassembled WGS sequence"/>
</dbReference>
<protein>
    <submittedName>
        <fullName evidence="2">Uncharacterized protein</fullName>
    </submittedName>
</protein>
<dbReference type="AlphaFoldDB" id="A0A7J8JG42"/>
<accession>A0A7J8JG42</accession>
<gene>
    <name evidence="2" type="ORF">HJG63_010201</name>
</gene>
<evidence type="ECO:0000313" key="3">
    <source>
        <dbReference type="Proteomes" id="UP000593571"/>
    </source>
</evidence>
<evidence type="ECO:0000313" key="2">
    <source>
        <dbReference type="EMBL" id="KAF6495866.1"/>
    </source>
</evidence>
<evidence type="ECO:0000256" key="1">
    <source>
        <dbReference type="SAM" id="Phobius"/>
    </source>
</evidence>
<keyword evidence="1" id="KW-1133">Transmembrane helix</keyword>
<keyword evidence="1" id="KW-0472">Membrane</keyword>
<proteinExistence type="predicted"/>
<organism evidence="2 3">
    <name type="scientific">Rousettus aegyptiacus</name>
    <name type="common">Egyptian fruit bat</name>
    <name type="synonym">Pteropus aegyptiacus</name>
    <dbReference type="NCBI Taxonomy" id="9407"/>
    <lineage>
        <taxon>Eukaryota</taxon>
        <taxon>Metazoa</taxon>
        <taxon>Chordata</taxon>
        <taxon>Craniata</taxon>
        <taxon>Vertebrata</taxon>
        <taxon>Euteleostomi</taxon>
        <taxon>Mammalia</taxon>
        <taxon>Eutheria</taxon>
        <taxon>Laurasiatheria</taxon>
        <taxon>Chiroptera</taxon>
        <taxon>Yinpterochiroptera</taxon>
        <taxon>Pteropodoidea</taxon>
        <taxon>Pteropodidae</taxon>
        <taxon>Rousettinae</taxon>
        <taxon>Rousettus</taxon>
    </lineage>
</organism>
<feature type="transmembrane region" description="Helical" evidence="1">
    <location>
        <begin position="51"/>
        <end position="79"/>
    </location>
</feature>